<evidence type="ECO:0000256" key="2">
    <source>
        <dbReference type="ARBA" id="ARBA00022475"/>
    </source>
</evidence>
<feature type="transmembrane region" description="Helical" evidence="10">
    <location>
        <begin position="178"/>
        <end position="200"/>
    </location>
</feature>
<dbReference type="InParanoid" id="E2AMY2"/>
<dbReference type="EMBL" id="GL440982">
    <property type="protein sequence ID" value="EFN65206.1"/>
    <property type="molecule type" value="Genomic_DNA"/>
</dbReference>
<feature type="transmembrane region" description="Helical" evidence="10">
    <location>
        <begin position="138"/>
        <end position="158"/>
    </location>
</feature>
<comment type="similarity">
    <text evidence="10">Belongs to the insect chemoreceptor superfamily. Heteromeric odorant receptor channel (TC 1.A.69) family.</text>
</comment>
<protein>
    <recommendedName>
        <fullName evidence="10">Odorant receptor</fullName>
    </recommendedName>
</protein>
<dbReference type="Proteomes" id="UP000000311">
    <property type="component" value="Unassembled WGS sequence"/>
</dbReference>
<keyword evidence="6 10" id="KW-1133">Transmembrane helix</keyword>
<keyword evidence="2" id="KW-1003">Cell membrane</keyword>
<dbReference type="GO" id="GO:0004984">
    <property type="term" value="F:olfactory receptor activity"/>
    <property type="evidence" value="ECO:0007669"/>
    <property type="project" value="InterPro"/>
</dbReference>
<evidence type="ECO:0000256" key="8">
    <source>
        <dbReference type="ARBA" id="ARBA00023170"/>
    </source>
</evidence>
<evidence type="ECO:0000256" key="4">
    <source>
        <dbReference type="ARBA" id="ARBA00022692"/>
    </source>
</evidence>
<evidence type="ECO:0000256" key="3">
    <source>
        <dbReference type="ARBA" id="ARBA00022606"/>
    </source>
</evidence>
<gene>
    <name evidence="11" type="ORF">EAG_12778</name>
</gene>
<keyword evidence="12" id="KW-1185">Reference proteome</keyword>
<evidence type="ECO:0000256" key="7">
    <source>
        <dbReference type="ARBA" id="ARBA00023136"/>
    </source>
</evidence>
<dbReference type="AlphaFoldDB" id="E2AMY2"/>
<dbReference type="GO" id="GO:0005886">
    <property type="term" value="C:plasma membrane"/>
    <property type="evidence" value="ECO:0007669"/>
    <property type="project" value="UniProtKB-SubCell"/>
</dbReference>
<evidence type="ECO:0000256" key="9">
    <source>
        <dbReference type="ARBA" id="ARBA00023224"/>
    </source>
</evidence>
<dbReference type="PANTHER" id="PTHR21137">
    <property type="entry name" value="ODORANT RECEPTOR"/>
    <property type="match status" value="1"/>
</dbReference>
<evidence type="ECO:0000256" key="10">
    <source>
        <dbReference type="RuleBase" id="RU351113"/>
    </source>
</evidence>
<sequence>MSQKTARNRLDQFRELSALHITYLKYIGLWAVDSDSSALLKCLYFAYNKFILTIMLVFMVTLLADICSSFDDLSIVTDDGCIFAGIVVVFFKVMIFQTRRAQIVRLLRETIDGCDQLCKFPVGDEGEILGKYLLLSRVTFYGFSTLAVFLVIALLFLVPVEDGELPVRALYPFDTTKYPWHAVGFFVEACTVSIGMTAIIGMDSLHTNLCNLFLVHLGILNEHFKSCSSNGIERDDLGFRFKISSSTVEERNREKDNYDSDEIRRGSSNVFVERFRRSIRNHQRLLAIIDDFNKVFSAGMFVQMLSSTSMICLTGFQAALVSHDKSKYHRGQIVIKASLCLDQVVGQRSNICKFSIYLAAAVSQLFYICWIGNEVIYQSALLTQSQWLSGWSDELSSKTGRLINLSMIFTKKTLNLKAGVFYVLSMETFIAVGDKLTAFMIMDPPKTGSYSRVVQSGCNSDNLTDQLQS</sequence>
<dbReference type="Pfam" id="PF02949">
    <property type="entry name" value="7tm_6"/>
    <property type="match status" value="2"/>
</dbReference>
<dbReference type="GO" id="GO:0005549">
    <property type="term" value="F:odorant binding"/>
    <property type="evidence" value="ECO:0007669"/>
    <property type="project" value="InterPro"/>
</dbReference>
<organism evidence="12">
    <name type="scientific">Camponotus floridanus</name>
    <name type="common">Florida carpenter ant</name>
    <dbReference type="NCBI Taxonomy" id="104421"/>
    <lineage>
        <taxon>Eukaryota</taxon>
        <taxon>Metazoa</taxon>
        <taxon>Ecdysozoa</taxon>
        <taxon>Arthropoda</taxon>
        <taxon>Hexapoda</taxon>
        <taxon>Insecta</taxon>
        <taxon>Pterygota</taxon>
        <taxon>Neoptera</taxon>
        <taxon>Endopterygota</taxon>
        <taxon>Hymenoptera</taxon>
        <taxon>Apocrita</taxon>
        <taxon>Aculeata</taxon>
        <taxon>Formicoidea</taxon>
        <taxon>Formicidae</taxon>
        <taxon>Formicinae</taxon>
        <taxon>Camponotus</taxon>
    </lineage>
</organism>
<keyword evidence="3 10" id="KW-0716">Sensory transduction</keyword>
<dbReference type="OMA" id="LKYIGLW"/>
<reference evidence="11 12" key="1">
    <citation type="journal article" date="2010" name="Science">
        <title>Genomic comparison of the ants Camponotus floridanus and Harpegnathos saltator.</title>
        <authorList>
            <person name="Bonasio R."/>
            <person name="Zhang G."/>
            <person name="Ye C."/>
            <person name="Mutti N.S."/>
            <person name="Fang X."/>
            <person name="Qin N."/>
            <person name="Donahue G."/>
            <person name="Yang P."/>
            <person name="Li Q."/>
            <person name="Li C."/>
            <person name="Zhang P."/>
            <person name="Huang Z."/>
            <person name="Berger S.L."/>
            <person name="Reinberg D."/>
            <person name="Wang J."/>
            <person name="Liebig J."/>
        </authorList>
    </citation>
    <scope>NUCLEOTIDE SEQUENCE [LARGE SCALE GENOMIC DNA]</scope>
    <source>
        <strain evidence="12">C129</strain>
    </source>
</reference>
<evidence type="ECO:0000256" key="1">
    <source>
        <dbReference type="ARBA" id="ARBA00004651"/>
    </source>
</evidence>
<dbReference type="OrthoDB" id="6604226at2759"/>
<comment type="subcellular location">
    <subcellularLocation>
        <location evidence="1 10">Cell membrane</location>
        <topology evidence="1 10">Multi-pass membrane protein</topology>
    </subcellularLocation>
</comment>
<accession>E2AMY2</accession>
<dbReference type="GO" id="GO:0007165">
    <property type="term" value="P:signal transduction"/>
    <property type="evidence" value="ECO:0007669"/>
    <property type="project" value="UniProtKB-KW"/>
</dbReference>
<feature type="transmembrane region" description="Helical" evidence="10">
    <location>
        <begin position="75"/>
        <end position="95"/>
    </location>
</feature>
<proteinExistence type="inferred from homology"/>
<dbReference type="InterPro" id="IPR004117">
    <property type="entry name" value="7tm6_olfct_rcpt"/>
</dbReference>
<feature type="transmembrane region" description="Helical" evidence="10">
    <location>
        <begin position="44"/>
        <end position="63"/>
    </location>
</feature>
<dbReference type="PANTHER" id="PTHR21137:SF35">
    <property type="entry name" value="ODORANT RECEPTOR 19A-RELATED"/>
    <property type="match status" value="1"/>
</dbReference>
<keyword evidence="9 10" id="KW-0807">Transducer</keyword>
<comment type="caution">
    <text evidence="10">Lacks conserved residue(s) required for the propagation of feature annotation.</text>
</comment>
<evidence type="ECO:0000256" key="5">
    <source>
        <dbReference type="ARBA" id="ARBA00022725"/>
    </source>
</evidence>
<evidence type="ECO:0000313" key="11">
    <source>
        <dbReference type="EMBL" id="EFN65206.1"/>
    </source>
</evidence>
<keyword evidence="4 10" id="KW-0812">Transmembrane</keyword>
<keyword evidence="8 10" id="KW-0675">Receptor</keyword>
<evidence type="ECO:0000313" key="12">
    <source>
        <dbReference type="Proteomes" id="UP000000311"/>
    </source>
</evidence>
<name>E2AMY2_CAMFO</name>
<keyword evidence="7 10" id="KW-0472">Membrane</keyword>
<keyword evidence="5 10" id="KW-0552">Olfaction</keyword>
<evidence type="ECO:0000256" key="6">
    <source>
        <dbReference type="ARBA" id="ARBA00022989"/>
    </source>
</evidence>